<dbReference type="PANTHER" id="PTHR45913:SF19">
    <property type="entry name" value="LOW QUALITY PROTEIN: ZINC FINGER BED DOMAIN-CONTAINING PROTEIN 5-LIKE"/>
    <property type="match status" value="1"/>
</dbReference>
<dbReference type="EMBL" id="DQ481196">
    <property type="protein sequence ID" value="ABF20544.1"/>
    <property type="molecule type" value="Genomic_DNA"/>
</dbReference>
<feature type="domain" description="HAT C-terminal dimerisation" evidence="2">
    <location>
        <begin position="531"/>
        <end position="585"/>
    </location>
</feature>
<dbReference type="AlphaFoldDB" id="A9X5H5"/>
<reference evidence="3" key="1">
    <citation type="submission" date="2006-04" db="EMBL/GenBank/DDBJ databases">
        <title>Human Buster genes have insect orthologs that are autonomous transposable elements.</title>
        <authorList>
            <person name="Arensburger P."/>
            <person name="Hice R.H."/>
            <person name="Zhou L."/>
            <person name="Smith R.C."/>
            <person name="O'Brochta D.A."/>
            <person name="Craig N.L."/>
            <person name="Atkinson P.W."/>
        </authorList>
    </citation>
    <scope>NUCLEOTIDE SEQUENCE</scope>
</reference>
<feature type="compositionally biased region" description="Basic and acidic residues" evidence="1">
    <location>
        <begin position="9"/>
        <end position="28"/>
    </location>
</feature>
<accession>A9X5H5</accession>
<feature type="region of interest" description="Disordered" evidence="1">
    <location>
        <begin position="1"/>
        <end position="28"/>
    </location>
</feature>
<dbReference type="InterPro" id="IPR012337">
    <property type="entry name" value="RNaseH-like_sf"/>
</dbReference>
<dbReference type="VEuPathDB" id="VectorBase:AAEL028174"/>
<organism evidence="3">
    <name type="scientific">Aedes aegypti</name>
    <name type="common">Yellowfever mosquito</name>
    <name type="synonym">Culex aegypti</name>
    <dbReference type="NCBI Taxonomy" id="7159"/>
    <lineage>
        <taxon>Eukaryota</taxon>
        <taxon>Metazoa</taxon>
        <taxon>Ecdysozoa</taxon>
        <taxon>Arthropoda</taxon>
        <taxon>Hexapoda</taxon>
        <taxon>Insecta</taxon>
        <taxon>Pterygota</taxon>
        <taxon>Neoptera</taxon>
        <taxon>Endopterygota</taxon>
        <taxon>Diptera</taxon>
        <taxon>Nematocera</taxon>
        <taxon>Culicoidea</taxon>
        <taxon>Culicidae</taxon>
        <taxon>Culicinae</taxon>
        <taxon>Aedini</taxon>
        <taxon>Aedes</taxon>
        <taxon>Stegomyia</taxon>
    </lineage>
</organism>
<dbReference type="GO" id="GO:0046983">
    <property type="term" value="F:protein dimerization activity"/>
    <property type="evidence" value="ECO:0007669"/>
    <property type="project" value="InterPro"/>
</dbReference>
<evidence type="ECO:0000256" key="1">
    <source>
        <dbReference type="SAM" id="MobiDB-lite"/>
    </source>
</evidence>
<evidence type="ECO:0000313" key="3">
    <source>
        <dbReference type="EMBL" id="ABF20544.1"/>
    </source>
</evidence>
<dbReference type="SUPFAM" id="SSF53098">
    <property type="entry name" value="Ribonuclease H-like"/>
    <property type="match status" value="1"/>
</dbReference>
<dbReference type="InterPro" id="IPR008906">
    <property type="entry name" value="HATC_C_dom"/>
</dbReference>
<protein>
    <submittedName>
        <fullName evidence="3">Transposase</fullName>
    </submittedName>
</protein>
<dbReference type="Pfam" id="PF05699">
    <property type="entry name" value="Dimer_Tnp_hAT"/>
    <property type="match status" value="1"/>
</dbReference>
<sequence>MKRFLIPKHSKDVEQDEDTKKQDEKRKAKMRKYDDSYLEFGFTHREVNGEDRPQCVVCLKFLSVESMLPSKLKRHLKTQHPNLVNKDRDYFHQKMCENKLQQASFSRQTHVNSNALLAYYKVAYRMAQCKKPHTIAEELILPAAMDLVSIMIGEQASQQLLKVPVSNNTIRRRIDDMAEDINYQLVDLLKVKEYALQLDEATDNSKDAHLICYVRFIHEANFWEDLMFCKPITGGTSGQELFDIVDSYMDEHEIPWKNCVGVCTDGARAMSGRFQGLQARIRNKAPNALWTHCIIHREALAAESLSKDMSDVVETVVKVVNYVKTRPMKARFFAKLCDDMGADHSSLLFYSSARWLSFGNSLWRVFELKNEIYAFLVDEKHPCASKFNDQEFLSKIGFLTDLFEKLNILNQSLQGRESHILQLSDKIAAFKKKLELWKNYTTKEDYTCFSQLNIFLKDNQIALPKILKSVFQDCLTKLSLALDRYFPENETRHMNWVRNPFIDKVPEFFTVQEAEQFVDLSTDSNAKFRFQTLPLVEFWSKTTKEYPLISTLALRVLVPFATSYLCETGFSTVAAIKTKYRSKLDIEKEIRVAISKITPNLDKLCKEKQVHPSH</sequence>
<evidence type="ECO:0000259" key="2">
    <source>
        <dbReference type="Pfam" id="PF05699"/>
    </source>
</evidence>
<proteinExistence type="predicted"/>
<dbReference type="PANTHER" id="PTHR45913">
    <property type="entry name" value="EPM2A-INTERACTING PROTEIN 1"/>
    <property type="match status" value="1"/>
</dbReference>
<name>A9X5H5_AEDAE</name>